<accession>A0A4Q1C8A5</accession>
<dbReference type="InterPro" id="IPR002656">
    <property type="entry name" value="Acyl_transf_3_dom"/>
</dbReference>
<keyword evidence="4" id="KW-1185">Reference proteome</keyword>
<feature type="transmembrane region" description="Helical" evidence="1">
    <location>
        <begin position="264"/>
        <end position="282"/>
    </location>
</feature>
<comment type="caution">
    <text evidence="3">The sequence shown here is derived from an EMBL/GenBank/DDBJ whole genome shotgun (WGS) entry which is preliminary data.</text>
</comment>
<feature type="transmembrane region" description="Helical" evidence="1">
    <location>
        <begin position="331"/>
        <end position="349"/>
    </location>
</feature>
<name>A0A4Q1C8A5_9BACT</name>
<feature type="transmembrane region" description="Helical" evidence="1">
    <location>
        <begin position="205"/>
        <end position="225"/>
    </location>
</feature>
<evidence type="ECO:0000256" key="1">
    <source>
        <dbReference type="SAM" id="Phobius"/>
    </source>
</evidence>
<feature type="transmembrane region" description="Helical" evidence="1">
    <location>
        <begin position="92"/>
        <end position="112"/>
    </location>
</feature>
<feature type="transmembrane region" description="Helical" evidence="1">
    <location>
        <begin position="154"/>
        <end position="174"/>
    </location>
</feature>
<dbReference type="AlphaFoldDB" id="A0A4Q1C8A5"/>
<dbReference type="GO" id="GO:0016020">
    <property type="term" value="C:membrane"/>
    <property type="evidence" value="ECO:0007669"/>
    <property type="project" value="TreeGrafter"/>
</dbReference>
<feature type="transmembrane region" description="Helical" evidence="1">
    <location>
        <begin position="237"/>
        <end position="258"/>
    </location>
</feature>
<dbReference type="RefSeq" id="WP_129046408.1">
    <property type="nucleotide sequence ID" value="NZ_SDHX01000001.1"/>
</dbReference>
<dbReference type="Proteomes" id="UP000290218">
    <property type="component" value="Unassembled WGS sequence"/>
</dbReference>
<dbReference type="GO" id="GO:0016747">
    <property type="term" value="F:acyltransferase activity, transferring groups other than amino-acyl groups"/>
    <property type="evidence" value="ECO:0007669"/>
    <property type="project" value="InterPro"/>
</dbReference>
<keyword evidence="3" id="KW-0808">Transferase</keyword>
<evidence type="ECO:0000259" key="2">
    <source>
        <dbReference type="Pfam" id="PF01757"/>
    </source>
</evidence>
<feature type="transmembrane region" description="Helical" evidence="1">
    <location>
        <begin position="303"/>
        <end position="325"/>
    </location>
</feature>
<protein>
    <submittedName>
        <fullName evidence="3">Acyltransferase</fullName>
    </submittedName>
</protein>
<keyword evidence="1" id="KW-0472">Membrane</keyword>
<proteinExistence type="predicted"/>
<dbReference type="Pfam" id="PF01757">
    <property type="entry name" value="Acyl_transf_3"/>
    <property type="match status" value="1"/>
</dbReference>
<keyword evidence="1" id="KW-0812">Transmembrane</keyword>
<gene>
    <name evidence="3" type="ORF">ESB00_03840</name>
</gene>
<feature type="transmembrane region" description="Helical" evidence="1">
    <location>
        <begin position="50"/>
        <end position="71"/>
    </location>
</feature>
<dbReference type="OrthoDB" id="182175at2"/>
<sequence>MLRGACALTVFLNHWPLWSNFSPAGALETTVRDLLGGIYRMFIHLTWPTGGQHPALIGFFVLSGFCVHLPFERKIGLRDWRPDWRGYLRRRFWRIMPVYWVGVGLGLLAMMAEHSRPTGDGLLVLHTTATPWQVAARVGGWTGVWPEEIFAGNYILHTVGSEILIYAAYPLFFVAAAAGRWWLLGLGALGLQLLALPLMRVVDPFVIFPSVIMMGLFWYFGALAAHLHARRTWKVPGWWIGGLWAGFLLLQVTPHFFGLNMIKQLIWGLVCMLAIVWLVGWERRNDNAHGWLGVRFLCWNGDISYPLYAVHTPVILLTNWMLLSFGTGRSYGIQLALNLIVPLVVTLVVHHGIEKRLYRPRGTA</sequence>
<dbReference type="EMBL" id="SDHX01000001">
    <property type="protein sequence ID" value="RXK55042.1"/>
    <property type="molecule type" value="Genomic_DNA"/>
</dbReference>
<keyword evidence="3" id="KW-0012">Acyltransferase</keyword>
<evidence type="ECO:0000313" key="3">
    <source>
        <dbReference type="EMBL" id="RXK55042.1"/>
    </source>
</evidence>
<dbReference type="PANTHER" id="PTHR23028">
    <property type="entry name" value="ACETYLTRANSFERASE"/>
    <property type="match status" value="1"/>
</dbReference>
<keyword evidence="1" id="KW-1133">Transmembrane helix</keyword>
<dbReference type="InterPro" id="IPR050879">
    <property type="entry name" value="Acyltransferase_3"/>
</dbReference>
<dbReference type="GO" id="GO:0000271">
    <property type="term" value="P:polysaccharide biosynthetic process"/>
    <property type="evidence" value="ECO:0007669"/>
    <property type="project" value="TreeGrafter"/>
</dbReference>
<reference evidence="3 4" key="1">
    <citation type="submission" date="2019-01" db="EMBL/GenBank/DDBJ databases">
        <title>Lacunisphaera sp. strain TWA-58.</title>
        <authorList>
            <person name="Chen W.-M."/>
        </authorList>
    </citation>
    <scope>NUCLEOTIDE SEQUENCE [LARGE SCALE GENOMIC DNA]</scope>
    <source>
        <strain evidence="3 4">TWA-58</strain>
    </source>
</reference>
<feature type="domain" description="Acyltransferase 3" evidence="2">
    <location>
        <begin position="2"/>
        <end position="344"/>
    </location>
</feature>
<organism evidence="3 4">
    <name type="scientific">Oleiharenicola lentus</name>
    <dbReference type="NCBI Taxonomy" id="2508720"/>
    <lineage>
        <taxon>Bacteria</taxon>
        <taxon>Pseudomonadati</taxon>
        <taxon>Verrucomicrobiota</taxon>
        <taxon>Opitutia</taxon>
        <taxon>Opitutales</taxon>
        <taxon>Opitutaceae</taxon>
        <taxon>Oleiharenicola</taxon>
    </lineage>
</organism>
<dbReference type="PANTHER" id="PTHR23028:SF131">
    <property type="entry name" value="BLR2367 PROTEIN"/>
    <property type="match status" value="1"/>
</dbReference>
<evidence type="ECO:0000313" key="4">
    <source>
        <dbReference type="Proteomes" id="UP000290218"/>
    </source>
</evidence>